<dbReference type="PROSITE" id="PS00330">
    <property type="entry name" value="HEMOLYSIN_CALCIUM"/>
    <property type="match status" value="2"/>
</dbReference>
<gene>
    <name evidence="3" type="ORF">HEQ75_26100</name>
</gene>
<name>A0ABX1EC10_9PROT</name>
<comment type="caution">
    <text evidence="3">The sequence shown here is derived from an EMBL/GenBank/DDBJ whole genome shotgun (WGS) entry which is preliminary data.</text>
</comment>
<dbReference type="InterPro" id="IPR011049">
    <property type="entry name" value="Serralysin-like_metalloprot_C"/>
</dbReference>
<dbReference type="PRINTS" id="PR00313">
    <property type="entry name" value="CABNDNGRPT"/>
</dbReference>
<dbReference type="RefSeq" id="WP_168035060.1">
    <property type="nucleotide sequence ID" value="NZ_JAAVNE010000079.1"/>
</dbReference>
<dbReference type="InterPro" id="IPR001343">
    <property type="entry name" value="Hemolysn_Ca-bd"/>
</dbReference>
<proteinExistence type="predicted"/>
<dbReference type="PANTHER" id="PTHR38340">
    <property type="entry name" value="S-LAYER PROTEIN"/>
    <property type="match status" value="1"/>
</dbReference>
<dbReference type="Gene3D" id="2.150.10.10">
    <property type="entry name" value="Serralysin-like metalloprotease, C-terminal"/>
    <property type="match status" value="2"/>
</dbReference>
<evidence type="ECO:0000313" key="3">
    <source>
        <dbReference type="EMBL" id="NKC34350.1"/>
    </source>
</evidence>
<evidence type="ECO:0000256" key="2">
    <source>
        <dbReference type="ARBA" id="ARBA00022525"/>
    </source>
</evidence>
<dbReference type="InterPro" id="IPR050557">
    <property type="entry name" value="RTX_toxin/Mannuronan_C5-epim"/>
</dbReference>
<dbReference type="SUPFAM" id="SSF51120">
    <property type="entry name" value="beta-Roll"/>
    <property type="match status" value="1"/>
</dbReference>
<dbReference type="InterPro" id="IPR018511">
    <property type="entry name" value="Hemolysin-typ_Ca-bd_CS"/>
</dbReference>
<dbReference type="Proteomes" id="UP000787635">
    <property type="component" value="Unassembled WGS sequence"/>
</dbReference>
<organism evidence="3 4">
    <name type="scientific">Falsiroseomonas selenitidurans</name>
    <dbReference type="NCBI Taxonomy" id="2716335"/>
    <lineage>
        <taxon>Bacteria</taxon>
        <taxon>Pseudomonadati</taxon>
        <taxon>Pseudomonadota</taxon>
        <taxon>Alphaproteobacteria</taxon>
        <taxon>Acetobacterales</taxon>
        <taxon>Roseomonadaceae</taxon>
        <taxon>Falsiroseomonas</taxon>
    </lineage>
</organism>
<evidence type="ECO:0000313" key="4">
    <source>
        <dbReference type="Proteomes" id="UP000787635"/>
    </source>
</evidence>
<dbReference type="Pfam" id="PF00353">
    <property type="entry name" value="HemolysinCabind"/>
    <property type="match status" value="3"/>
</dbReference>
<dbReference type="PANTHER" id="PTHR38340:SF1">
    <property type="entry name" value="S-LAYER PROTEIN"/>
    <property type="match status" value="1"/>
</dbReference>
<reference evidence="3 4" key="1">
    <citation type="submission" date="2020-03" db="EMBL/GenBank/DDBJ databases">
        <title>Roseomonas selenitidurans sp. nov. isolated from urban soil.</title>
        <authorList>
            <person name="Liu H."/>
        </authorList>
    </citation>
    <scope>NUCLEOTIDE SEQUENCE [LARGE SCALE GENOMIC DNA]</scope>
    <source>
        <strain evidence="3 4">BU-1</strain>
    </source>
</reference>
<protein>
    <submittedName>
        <fullName evidence="3">Calcium-binding protein</fullName>
    </submittedName>
</protein>
<keyword evidence="2" id="KW-0964">Secreted</keyword>
<accession>A0ABX1EC10</accession>
<comment type="subcellular location">
    <subcellularLocation>
        <location evidence="1">Secreted</location>
    </subcellularLocation>
</comment>
<evidence type="ECO:0000256" key="1">
    <source>
        <dbReference type="ARBA" id="ARBA00004613"/>
    </source>
</evidence>
<sequence length="497" mass="49315">MSHSHTPSGPAPTTPAHPVTFVPVQRAGDQGVTLVARDLGYVEFSALNDSGVSGFAELSRQGNLLTVHIHADGLEPNQVHIQHIHGRLSPAGLPLESKTPSLARDLDGDGFVELAEGAPAYGPILVNLTMPPNAGLGGFPTAPDGSIRYFQTFDLGAGQGLAAGITAEQVFPLELREMVIHGLSVDGSAGAGTGGEIDGTAGYKLVLPVASGEIEAVGSRLIGGAGADRLFGNVGDDSIRAGGGDDTIRAGAGDDQVQGGLGHDAIRGEAGADRLLGNEGNDTITGGTGIDVLIGGAGNDILAGDSGNVTGRGDLSADVLNGGSGDDTLLIGEGLDVVSGGAGADRFAFRFNNPQSPAAAGTAPAFAAIEDFSAAQDSFLFDAMGVGNDAAGANFLDGSGGGGQVSSFYQGAAAGSAGQGVMVLTDTGFASGALAVQAAQGEQAGDMVIYFNTTVNVASLLVVSAPDTAVSIARFTDITDLDGLAGAGLSASDFIFA</sequence>
<keyword evidence="4" id="KW-1185">Reference proteome</keyword>
<dbReference type="EMBL" id="JAAVNE010000079">
    <property type="protein sequence ID" value="NKC34350.1"/>
    <property type="molecule type" value="Genomic_DNA"/>
</dbReference>